<evidence type="ECO:0000313" key="2">
    <source>
        <dbReference type="Proteomes" id="UP000596661"/>
    </source>
</evidence>
<sequence>MNNGLRLSNFGSDLVVDASACKSILGTLQYATITRPDIAFGVNKVCQCILKSLVAFRIDWTKLWGLEDWNFSWCSARTTGIPVCSGLYQPEFRLDCIG</sequence>
<proteinExistence type="predicted"/>
<protein>
    <submittedName>
        <fullName evidence="1">Uncharacterized protein</fullName>
    </submittedName>
</protein>
<dbReference type="EnsemblPlants" id="evm.model.04.598">
    <property type="protein sequence ID" value="cds.evm.model.04.598"/>
    <property type="gene ID" value="evm.TU.04.598"/>
</dbReference>
<dbReference type="EMBL" id="UZAU01000365">
    <property type="status" value="NOT_ANNOTATED_CDS"/>
    <property type="molecule type" value="Genomic_DNA"/>
</dbReference>
<accession>A0A803PI27</accession>
<dbReference type="AlphaFoldDB" id="A0A803PI27"/>
<dbReference type="Gramene" id="evm.model.04.598">
    <property type="protein sequence ID" value="cds.evm.model.04.598"/>
    <property type="gene ID" value="evm.TU.04.598"/>
</dbReference>
<keyword evidence="2" id="KW-1185">Reference proteome</keyword>
<reference evidence="1" key="1">
    <citation type="submission" date="2018-11" db="EMBL/GenBank/DDBJ databases">
        <authorList>
            <person name="Grassa J C."/>
        </authorList>
    </citation>
    <scope>NUCLEOTIDE SEQUENCE [LARGE SCALE GENOMIC DNA]</scope>
</reference>
<evidence type="ECO:0000313" key="1">
    <source>
        <dbReference type="EnsemblPlants" id="cds.evm.model.04.598"/>
    </source>
</evidence>
<organism evidence="1 2">
    <name type="scientific">Cannabis sativa</name>
    <name type="common">Hemp</name>
    <name type="synonym">Marijuana</name>
    <dbReference type="NCBI Taxonomy" id="3483"/>
    <lineage>
        <taxon>Eukaryota</taxon>
        <taxon>Viridiplantae</taxon>
        <taxon>Streptophyta</taxon>
        <taxon>Embryophyta</taxon>
        <taxon>Tracheophyta</taxon>
        <taxon>Spermatophyta</taxon>
        <taxon>Magnoliopsida</taxon>
        <taxon>eudicotyledons</taxon>
        <taxon>Gunneridae</taxon>
        <taxon>Pentapetalae</taxon>
        <taxon>rosids</taxon>
        <taxon>fabids</taxon>
        <taxon>Rosales</taxon>
        <taxon>Cannabaceae</taxon>
        <taxon>Cannabis</taxon>
    </lineage>
</organism>
<reference evidence="1" key="2">
    <citation type="submission" date="2021-03" db="UniProtKB">
        <authorList>
            <consortium name="EnsemblPlants"/>
        </authorList>
    </citation>
    <scope>IDENTIFICATION</scope>
</reference>
<dbReference type="Proteomes" id="UP000596661">
    <property type="component" value="Chromosome 4"/>
</dbReference>
<name>A0A803PI27_CANSA</name>